<comment type="caution">
    <text evidence="2">The sequence shown here is derived from an EMBL/GenBank/DDBJ whole genome shotgun (WGS) entry which is preliminary data.</text>
</comment>
<feature type="domain" description="Glyoxalase/fosfomycin resistance/dioxygenase" evidence="1">
    <location>
        <begin position="6"/>
        <end position="109"/>
    </location>
</feature>
<dbReference type="EMBL" id="JBHSXM010000001">
    <property type="protein sequence ID" value="MFC6835714.1"/>
    <property type="molecule type" value="Genomic_DNA"/>
</dbReference>
<dbReference type="Proteomes" id="UP001596406">
    <property type="component" value="Unassembled WGS sequence"/>
</dbReference>
<dbReference type="RefSeq" id="WP_304447410.1">
    <property type="nucleotide sequence ID" value="NZ_JARRAH010000001.1"/>
</dbReference>
<keyword evidence="3" id="KW-1185">Reference proteome</keyword>
<dbReference type="InterPro" id="IPR029068">
    <property type="entry name" value="Glyas_Bleomycin-R_OHBP_Dase"/>
</dbReference>
<organism evidence="2 3">
    <name type="scientific">Halomarina ordinaria</name>
    <dbReference type="NCBI Taxonomy" id="3033939"/>
    <lineage>
        <taxon>Archaea</taxon>
        <taxon>Methanobacteriati</taxon>
        <taxon>Methanobacteriota</taxon>
        <taxon>Stenosarchaea group</taxon>
        <taxon>Halobacteria</taxon>
        <taxon>Halobacteriales</taxon>
        <taxon>Natronomonadaceae</taxon>
        <taxon>Halomarina</taxon>
    </lineage>
</organism>
<dbReference type="Pfam" id="PF00903">
    <property type="entry name" value="Glyoxalase"/>
    <property type="match status" value="1"/>
</dbReference>
<evidence type="ECO:0000259" key="1">
    <source>
        <dbReference type="Pfam" id="PF00903"/>
    </source>
</evidence>
<evidence type="ECO:0000313" key="3">
    <source>
        <dbReference type="Proteomes" id="UP001596406"/>
    </source>
</evidence>
<dbReference type="InterPro" id="IPR004360">
    <property type="entry name" value="Glyas_Fos-R_dOase_dom"/>
</dbReference>
<gene>
    <name evidence="2" type="ORF">ACFQHK_04230</name>
</gene>
<protein>
    <submittedName>
        <fullName evidence="2">VOC family protein</fullName>
    </submittedName>
</protein>
<dbReference type="SUPFAM" id="SSF54593">
    <property type="entry name" value="Glyoxalase/Bleomycin resistance protein/Dihydroxybiphenyl dioxygenase"/>
    <property type="match status" value="1"/>
</dbReference>
<reference evidence="2 3" key="1">
    <citation type="journal article" date="2019" name="Int. J. Syst. Evol. Microbiol.">
        <title>The Global Catalogue of Microorganisms (GCM) 10K type strain sequencing project: providing services to taxonomists for standard genome sequencing and annotation.</title>
        <authorList>
            <consortium name="The Broad Institute Genomics Platform"/>
            <consortium name="The Broad Institute Genome Sequencing Center for Infectious Disease"/>
            <person name="Wu L."/>
            <person name="Ma J."/>
        </authorList>
    </citation>
    <scope>NUCLEOTIDE SEQUENCE [LARGE SCALE GENOMIC DNA]</scope>
    <source>
        <strain evidence="2 3">PSRA2</strain>
    </source>
</reference>
<evidence type="ECO:0000313" key="2">
    <source>
        <dbReference type="EMBL" id="MFC6835714.1"/>
    </source>
</evidence>
<dbReference type="Gene3D" id="3.10.180.10">
    <property type="entry name" value="2,3-Dihydroxybiphenyl 1,2-Dioxygenase, domain 1"/>
    <property type="match status" value="1"/>
</dbReference>
<dbReference type="AlphaFoldDB" id="A0ABD5U5A3"/>
<accession>A0ABD5U5A3</accession>
<sequence>MGLVFFRTAALDSIVAFYTEVVGARVWHEQPDCTILEHEAGGHVVGFCASDDGRAETCGTLTFVHDDRAGVDAAYERLADRADGQPRYDERYDIYQFFAEDPEGRTVEVQTFEH</sequence>
<dbReference type="CDD" id="cd06587">
    <property type="entry name" value="VOC"/>
    <property type="match status" value="1"/>
</dbReference>
<proteinExistence type="predicted"/>
<name>A0ABD5U5A3_9EURY</name>